<feature type="region of interest" description="Disordered" evidence="1">
    <location>
        <begin position="1"/>
        <end position="21"/>
    </location>
</feature>
<keyword evidence="3" id="KW-1185">Reference proteome</keyword>
<accession>A0A3N1VJY2</accession>
<name>A0A3N1VJY2_9BACT</name>
<evidence type="ECO:0000313" key="2">
    <source>
        <dbReference type="EMBL" id="ROR03123.1"/>
    </source>
</evidence>
<comment type="caution">
    <text evidence="2">The sequence shown here is derived from an EMBL/GenBank/DDBJ whole genome shotgun (WGS) entry which is preliminary data.</text>
</comment>
<dbReference type="EMBL" id="RJVA01000009">
    <property type="protein sequence ID" value="ROR03123.1"/>
    <property type="molecule type" value="Genomic_DNA"/>
</dbReference>
<sequence>MGGELRRCRGRGGKKITSTAKTRESLGGAHGLCAPVLFGVMTPRNQDQNVRCCDRAALGFSVGITSGQPLWLPLIGSGKGPAGQAQGPAPTRGIHADCQEIRPLDSAFHQMRQRSSGSHVVAGGFSRSIDLRWGCLADIVLPCHIHDGFVAFENLQHDLPLTIGRSSLPSNWLNHAFLHRTPPFADQIQRLWLVQSNAGSL</sequence>
<gene>
    <name evidence="2" type="ORF">EDC27_0379</name>
</gene>
<evidence type="ECO:0000256" key="1">
    <source>
        <dbReference type="SAM" id="MobiDB-lite"/>
    </source>
</evidence>
<dbReference type="Proteomes" id="UP000276223">
    <property type="component" value="Unassembled WGS sequence"/>
</dbReference>
<proteinExistence type="predicted"/>
<dbReference type="AlphaFoldDB" id="A0A3N1VJY2"/>
<reference evidence="2 3" key="1">
    <citation type="submission" date="2018-11" db="EMBL/GenBank/DDBJ databases">
        <title>Genomic Encyclopedia of Type Strains, Phase IV (KMG-IV): sequencing the most valuable type-strain genomes for metagenomic binning, comparative biology and taxonomic classification.</title>
        <authorList>
            <person name="Goeker M."/>
        </authorList>
    </citation>
    <scope>NUCLEOTIDE SEQUENCE [LARGE SCALE GENOMIC DNA]</scope>
    <source>
        <strain evidence="2 3">DSM 22027</strain>
    </source>
</reference>
<organism evidence="2 3">
    <name type="scientific">Desulfosoma caldarium</name>
    <dbReference type="NCBI Taxonomy" id="610254"/>
    <lineage>
        <taxon>Bacteria</taxon>
        <taxon>Pseudomonadati</taxon>
        <taxon>Thermodesulfobacteriota</taxon>
        <taxon>Syntrophobacteria</taxon>
        <taxon>Syntrophobacterales</taxon>
        <taxon>Syntrophobacteraceae</taxon>
        <taxon>Desulfosoma</taxon>
    </lineage>
</organism>
<protein>
    <submittedName>
        <fullName evidence="2">Uncharacterized protein</fullName>
    </submittedName>
</protein>
<evidence type="ECO:0000313" key="3">
    <source>
        <dbReference type="Proteomes" id="UP000276223"/>
    </source>
</evidence>